<dbReference type="GO" id="GO:0016020">
    <property type="term" value="C:membrane"/>
    <property type="evidence" value="ECO:0007669"/>
    <property type="project" value="UniProtKB-SubCell"/>
</dbReference>
<feature type="transmembrane region" description="Helical" evidence="5">
    <location>
        <begin position="238"/>
        <end position="260"/>
    </location>
</feature>
<evidence type="ECO:0000313" key="7">
    <source>
        <dbReference type="Proteomes" id="UP001295444"/>
    </source>
</evidence>
<proteinExistence type="predicted"/>
<keyword evidence="7" id="KW-1185">Reference proteome</keyword>
<dbReference type="Gene3D" id="1.20.140.150">
    <property type="match status" value="2"/>
</dbReference>
<feature type="transmembrane region" description="Helical" evidence="5">
    <location>
        <begin position="275"/>
        <end position="298"/>
    </location>
</feature>
<dbReference type="Pfam" id="PF13903">
    <property type="entry name" value="Claudin_2"/>
    <property type="match status" value="2"/>
</dbReference>
<dbReference type="AlphaFoldDB" id="A0AAD1WQ03"/>
<organism evidence="6 7">
    <name type="scientific">Pelobates cultripes</name>
    <name type="common">Western spadefoot toad</name>
    <dbReference type="NCBI Taxonomy" id="61616"/>
    <lineage>
        <taxon>Eukaryota</taxon>
        <taxon>Metazoa</taxon>
        <taxon>Chordata</taxon>
        <taxon>Craniata</taxon>
        <taxon>Vertebrata</taxon>
        <taxon>Euteleostomi</taxon>
        <taxon>Amphibia</taxon>
        <taxon>Batrachia</taxon>
        <taxon>Anura</taxon>
        <taxon>Pelobatoidea</taxon>
        <taxon>Pelobatidae</taxon>
        <taxon>Pelobates</taxon>
    </lineage>
</organism>
<reference evidence="6" key="1">
    <citation type="submission" date="2022-03" db="EMBL/GenBank/DDBJ databases">
        <authorList>
            <person name="Alioto T."/>
            <person name="Alioto T."/>
            <person name="Gomez Garrido J."/>
        </authorList>
    </citation>
    <scope>NUCLEOTIDE SEQUENCE</scope>
</reference>
<evidence type="ECO:0000313" key="6">
    <source>
        <dbReference type="EMBL" id="CAH2321386.1"/>
    </source>
</evidence>
<keyword evidence="2 5" id="KW-0812">Transmembrane</keyword>
<evidence type="ECO:0000256" key="5">
    <source>
        <dbReference type="SAM" id="Phobius"/>
    </source>
</evidence>
<dbReference type="Proteomes" id="UP001295444">
    <property type="component" value="Chromosome 11"/>
</dbReference>
<dbReference type="PANTHER" id="PTHR14347">
    <property type="entry name" value="CLAUDIN DOMAIN-CONTAINING PROTEIN 1"/>
    <property type="match status" value="1"/>
</dbReference>
<evidence type="ECO:0000256" key="2">
    <source>
        <dbReference type="ARBA" id="ARBA00022692"/>
    </source>
</evidence>
<evidence type="ECO:0000256" key="4">
    <source>
        <dbReference type="ARBA" id="ARBA00023136"/>
    </source>
</evidence>
<feature type="transmembrane region" description="Helical" evidence="5">
    <location>
        <begin position="134"/>
        <end position="157"/>
    </location>
</feature>
<feature type="transmembrane region" description="Helical" evidence="5">
    <location>
        <begin position="194"/>
        <end position="217"/>
    </location>
</feature>
<keyword evidence="4 5" id="KW-0472">Membrane</keyword>
<dbReference type="InterPro" id="IPR042356">
    <property type="entry name" value="CLDN1"/>
</dbReference>
<comment type="subcellular location">
    <subcellularLocation>
        <location evidence="1">Membrane</location>
        <topology evidence="1">Multi-pass membrane protein</topology>
    </subcellularLocation>
</comment>
<dbReference type="PANTHER" id="PTHR14347:SF3">
    <property type="entry name" value="CLAUDIN DOMAIN-CONTAINING PROTEIN 1"/>
    <property type="match status" value="1"/>
</dbReference>
<accession>A0AAD1WQ03</accession>
<evidence type="ECO:0000256" key="3">
    <source>
        <dbReference type="ARBA" id="ARBA00022989"/>
    </source>
</evidence>
<sequence length="315" mass="35209">MDNRFATALVIGTMLSLLSVIYLSTAVGTVSWYHYFTPTVLLNLSEGAATEFSSDGEKIDEKTYTDALFHCNGSLGLWQICINTQHTSDQQYEGSKSHCIVLSFSDQFLEKYKEPGNHNTDIDIVRTYLWRCQFLLPLVALGLIFFGAIVGFAGCVCRSLYPALGTGTLHLLAGEYIRVQLSSLMFLFLPVSDAAYYCVLCAHSFTAFLVYHNFFFFSSHDLNSYCVFSLSHPWSRHILFPAGVCTLGSVLCFSQGVRMLQEKMPLPSGIRGEYGWSFCLACVSSPLQIMAGALFLWASRASRREYSLMKAYRVA</sequence>
<name>A0AAD1WQ03_PELCU</name>
<gene>
    <name evidence="6" type="ORF">PECUL_23A061459</name>
</gene>
<dbReference type="InterPro" id="IPR004031">
    <property type="entry name" value="PMP22/EMP/MP20/Claudin"/>
</dbReference>
<protein>
    <submittedName>
        <fullName evidence="6">Claudin domain-containing 1, partial</fullName>
    </submittedName>
</protein>
<feature type="transmembrane region" description="Helical" evidence="5">
    <location>
        <begin position="7"/>
        <end position="35"/>
    </location>
</feature>
<evidence type="ECO:0000256" key="1">
    <source>
        <dbReference type="ARBA" id="ARBA00004141"/>
    </source>
</evidence>
<dbReference type="EMBL" id="OW240922">
    <property type="protein sequence ID" value="CAH2321386.1"/>
    <property type="molecule type" value="Genomic_DNA"/>
</dbReference>
<keyword evidence="3 5" id="KW-1133">Transmembrane helix</keyword>